<reference evidence="9" key="1">
    <citation type="submission" date="2011-05" db="EMBL/GenBank/DDBJ databases">
        <authorList>
            <person name="Richards S.R."/>
            <person name="Qu J."/>
            <person name="Jiang H."/>
            <person name="Jhangiani S.N."/>
            <person name="Agravi P."/>
            <person name="Goodspeed R."/>
            <person name="Gross S."/>
            <person name="Mandapat C."/>
            <person name="Jackson L."/>
            <person name="Mathew T."/>
            <person name="Pu L."/>
            <person name="Thornton R."/>
            <person name="Saada N."/>
            <person name="Wilczek-Boney K.B."/>
            <person name="Lee S."/>
            <person name="Kovar C."/>
            <person name="Wu Y."/>
            <person name="Scherer S.E."/>
            <person name="Worley K.C."/>
            <person name="Muzny D.M."/>
            <person name="Gibbs R."/>
        </authorList>
    </citation>
    <scope>NUCLEOTIDE SEQUENCE</scope>
    <source>
        <strain evidence="9">Brora</strain>
    </source>
</reference>
<dbReference type="InterPro" id="IPR050846">
    <property type="entry name" value="TLCD"/>
</dbReference>
<evidence type="ECO:0000313" key="8">
    <source>
        <dbReference type="EnsemblMetazoa" id="SMAR009940-PA"/>
    </source>
</evidence>
<evidence type="ECO:0000256" key="2">
    <source>
        <dbReference type="ARBA" id="ARBA00022692"/>
    </source>
</evidence>
<dbReference type="HOGENOM" id="CLU_1840202_0_0_1"/>
<dbReference type="PhylomeDB" id="T1J8B5"/>
<dbReference type="OMA" id="SASERWC"/>
<dbReference type="GO" id="GO:0071709">
    <property type="term" value="P:membrane assembly"/>
    <property type="evidence" value="ECO:0007669"/>
    <property type="project" value="TreeGrafter"/>
</dbReference>
<feature type="domain" description="TLC" evidence="7">
    <location>
        <begin position="1"/>
        <end position="140"/>
    </location>
</feature>
<feature type="transmembrane region" description="Helical" evidence="6">
    <location>
        <begin position="41"/>
        <end position="58"/>
    </location>
</feature>
<dbReference type="PANTHER" id="PTHR13439">
    <property type="entry name" value="CT120 PROTEIN"/>
    <property type="match status" value="1"/>
</dbReference>
<reference evidence="8" key="2">
    <citation type="submission" date="2015-02" db="UniProtKB">
        <authorList>
            <consortium name="EnsemblMetazoa"/>
        </authorList>
    </citation>
    <scope>IDENTIFICATION</scope>
</reference>
<dbReference type="GO" id="GO:0097035">
    <property type="term" value="P:regulation of membrane lipid distribution"/>
    <property type="evidence" value="ECO:0007669"/>
    <property type="project" value="TreeGrafter"/>
</dbReference>
<evidence type="ECO:0000256" key="6">
    <source>
        <dbReference type="SAM" id="Phobius"/>
    </source>
</evidence>
<organism evidence="8 9">
    <name type="scientific">Strigamia maritima</name>
    <name type="common">European centipede</name>
    <name type="synonym">Geophilus maritimus</name>
    <dbReference type="NCBI Taxonomy" id="126957"/>
    <lineage>
        <taxon>Eukaryota</taxon>
        <taxon>Metazoa</taxon>
        <taxon>Ecdysozoa</taxon>
        <taxon>Arthropoda</taxon>
        <taxon>Myriapoda</taxon>
        <taxon>Chilopoda</taxon>
        <taxon>Pleurostigmophora</taxon>
        <taxon>Geophilomorpha</taxon>
        <taxon>Linotaeniidae</taxon>
        <taxon>Strigamia</taxon>
    </lineage>
</organism>
<dbReference type="Pfam" id="PF03798">
    <property type="entry name" value="TRAM_LAG1_CLN8"/>
    <property type="match status" value="1"/>
</dbReference>
<feature type="transmembrane region" description="Helical" evidence="6">
    <location>
        <begin position="12"/>
        <end position="29"/>
    </location>
</feature>
<dbReference type="AlphaFoldDB" id="T1J8B5"/>
<evidence type="ECO:0000256" key="3">
    <source>
        <dbReference type="ARBA" id="ARBA00022989"/>
    </source>
</evidence>
<dbReference type="GO" id="GO:0005886">
    <property type="term" value="C:plasma membrane"/>
    <property type="evidence" value="ECO:0007669"/>
    <property type="project" value="TreeGrafter"/>
</dbReference>
<dbReference type="EMBL" id="JH431952">
    <property type="status" value="NOT_ANNOTATED_CDS"/>
    <property type="molecule type" value="Genomic_DNA"/>
</dbReference>
<protein>
    <recommendedName>
        <fullName evidence="7">TLC domain-containing protein</fullName>
    </recommendedName>
</protein>
<dbReference type="InterPro" id="IPR006634">
    <property type="entry name" value="TLC-dom"/>
</dbReference>
<keyword evidence="3 6" id="KW-1133">Transmembrane helix</keyword>
<keyword evidence="9" id="KW-1185">Reference proteome</keyword>
<keyword evidence="4 5" id="KW-0472">Membrane</keyword>
<dbReference type="eggNOG" id="KOG4474">
    <property type="taxonomic scope" value="Eukaryota"/>
</dbReference>
<name>T1J8B5_STRMM</name>
<evidence type="ECO:0000313" key="9">
    <source>
        <dbReference type="Proteomes" id="UP000014500"/>
    </source>
</evidence>
<evidence type="ECO:0000256" key="1">
    <source>
        <dbReference type="ARBA" id="ARBA00004141"/>
    </source>
</evidence>
<feature type="transmembrane region" description="Helical" evidence="6">
    <location>
        <begin position="78"/>
        <end position="94"/>
    </location>
</feature>
<accession>T1J8B5</accession>
<evidence type="ECO:0000256" key="4">
    <source>
        <dbReference type="ARBA" id="ARBA00023136"/>
    </source>
</evidence>
<keyword evidence="2 5" id="KW-0812">Transmembrane</keyword>
<sequence length="140" mass="16225">MSTHVEEFGLNYGPLCMVSAWLFFGMTFYRNPKLAEDVIEYYADSSHLLLSFSFGYFVFDFVDLMIHNPRHSQTYELVIHHIAVSSCFFISMVFKKYIGYATAALVIEMSNVCLHTRQLLHLSGISRDILENPNKYINAY</sequence>
<dbReference type="GO" id="GO:0055091">
    <property type="term" value="P:phospholipid homeostasis"/>
    <property type="evidence" value="ECO:0007669"/>
    <property type="project" value="TreeGrafter"/>
</dbReference>
<dbReference type="PANTHER" id="PTHR13439:SF4">
    <property type="entry name" value="TLC DOMAIN-CONTAINING PROTEIN"/>
    <property type="match status" value="1"/>
</dbReference>
<evidence type="ECO:0000256" key="5">
    <source>
        <dbReference type="PROSITE-ProRule" id="PRU00205"/>
    </source>
</evidence>
<dbReference type="GO" id="GO:0007009">
    <property type="term" value="P:plasma membrane organization"/>
    <property type="evidence" value="ECO:0007669"/>
    <property type="project" value="TreeGrafter"/>
</dbReference>
<dbReference type="Proteomes" id="UP000014500">
    <property type="component" value="Unassembled WGS sequence"/>
</dbReference>
<dbReference type="EnsemblMetazoa" id="SMAR009940-RA">
    <property type="protein sequence ID" value="SMAR009940-PA"/>
    <property type="gene ID" value="SMAR009940"/>
</dbReference>
<comment type="subcellular location">
    <subcellularLocation>
        <location evidence="1">Membrane</location>
        <topology evidence="1">Multi-pass membrane protein</topology>
    </subcellularLocation>
</comment>
<evidence type="ECO:0000259" key="7">
    <source>
        <dbReference type="PROSITE" id="PS50922"/>
    </source>
</evidence>
<dbReference type="PROSITE" id="PS50922">
    <property type="entry name" value="TLC"/>
    <property type="match status" value="1"/>
</dbReference>
<proteinExistence type="predicted"/>